<name>A0ABU6MMQ8_9BACI</name>
<feature type="domain" description="Tubulin/FtsZ GTPase" evidence="1">
    <location>
        <begin position="1"/>
        <end position="190"/>
    </location>
</feature>
<proteinExistence type="predicted"/>
<dbReference type="InterPro" id="IPR036525">
    <property type="entry name" value="Tubulin/FtsZ_GTPase_sf"/>
</dbReference>
<accession>A0ABU6MMQ8</accession>
<dbReference type="SMART" id="SM00864">
    <property type="entry name" value="Tubulin"/>
    <property type="match status" value="1"/>
</dbReference>
<dbReference type="SUPFAM" id="SSF52490">
    <property type="entry name" value="Tubulin nucleotide-binding domain-like"/>
    <property type="match status" value="1"/>
</dbReference>
<reference evidence="2 3" key="1">
    <citation type="submission" date="2023-03" db="EMBL/GenBank/DDBJ databases">
        <title>Bacillus Genome Sequencing.</title>
        <authorList>
            <person name="Dunlap C."/>
        </authorList>
    </citation>
    <scope>NUCLEOTIDE SEQUENCE [LARGE SCALE GENOMIC DNA]</scope>
    <source>
        <strain evidence="2 3">B-23453</strain>
    </source>
</reference>
<dbReference type="RefSeq" id="WP_066271462.1">
    <property type="nucleotide sequence ID" value="NZ_JARMAB010000045.1"/>
</dbReference>
<dbReference type="Gene3D" id="3.40.50.1440">
    <property type="entry name" value="Tubulin/FtsZ, GTPase domain"/>
    <property type="match status" value="1"/>
</dbReference>
<gene>
    <name evidence="2" type="ORF">P4T90_23375</name>
</gene>
<dbReference type="InterPro" id="IPR003008">
    <property type="entry name" value="Tubulin_FtsZ_GTPase"/>
</dbReference>
<organism evidence="2 3">
    <name type="scientific">Heyndrickxia acidicola</name>
    <dbReference type="NCBI Taxonomy" id="209389"/>
    <lineage>
        <taxon>Bacteria</taxon>
        <taxon>Bacillati</taxon>
        <taxon>Bacillota</taxon>
        <taxon>Bacilli</taxon>
        <taxon>Bacillales</taxon>
        <taxon>Bacillaceae</taxon>
        <taxon>Heyndrickxia</taxon>
    </lineage>
</organism>
<dbReference type="Pfam" id="PF00091">
    <property type="entry name" value="Tubulin"/>
    <property type="match status" value="1"/>
</dbReference>
<sequence>MLGIIGLGQAGGTVADLFAERGFLSMAINYSEKDLESLDHLDLKLHLVGSEGVGRERSKATKLIQNNWETAVSFIRNNVSQSSIQMILVVFATGGGSGSGIAPVMCDLLSNEFENKVIVACPILPDSTESTKAQINSLECLKELSELDICILTIDNAQRKERSKSQLYRSVNESFVKDMVTIVEHTEMNSKYGNMDTNNLLSLFSAKGFAHISYADISKINESIKLSKETVTEKIIQSWQQSIFTKPSLDKIHKFGLIFNGQECLMDYLDIQSYCSQFKNLPLTTFEGYYNNRKGDVYTILTGLQFNTERLNEIETNIVKQTEILSNVLTQSHSISIKPVAIKLKPVEKKKKPLSDIIKKYK</sequence>
<keyword evidence="3" id="KW-1185">Reference proteome</keyword>
<evidence type="ECO:0000313" key="2">
    <source>
        <dbReference type="EMBL" id="MED1205976.1"/>
    </source>
</evidence>
<evidence type="ECO:0000259" key="1">
    <source>
        <dbReference type="SMART" id="SM00864"/>
    </source>
</evidence>
<comment type="caution">
    <text evidence="2">The sequence shown here is derived from an EMBL/GenBank/DDBJ whole genome shotgun (WGS) entry which is preliminary data.</text>
</comment>
<dbReference type="Proteomes" id="UP001341444">
    <property type="component" value="Unassembled WGS sequence"/>
</dbReference>
<evidence type="ECO:0000313" key="3">
    <source>
        <dbReference type="Proteomes" id="UP001341444"/>
    </source>
</evidence>
<dbReference type="EMBL" id="JARMAB010000045">
    <property type="protein sequence ID" value="MED1205976.1"/>
    <property type="molecule type" value="Genomic_DNA"/>
</dbReference>
<protein>
    <submittedName>
        <fullName evidence="2">Tubulin-like doman-containing protein</fullName>
    </submittedName>
</protein>